<evidence type="ECO:0000256" key="5">
    <source>
        <dbReference type="ARBA" id="ARBA00022801"/>
    </source>
</evidence>
<evidence type="ECO:0000256" key="3">
    <source>
        <dbReference type="ARBA" id="ARBA00022723"/>
    </source>
</evidence>
<dbReference type="CDD" id="cd16144">
    <property type="entry name" value="ARS_like"/>
    <property type="match status" value="1"/>
</dbReference>
<dbReference type="Gene3D" id="3.30.1120.10">
    <property type="match status" value="1"/>
</dbReference>
<dbReference type="InterPro" id="IPR024607">
    <property type="entry name" value="Sulfatase_CS"/>
</dbReference>
<dbReference type="InterPro" id="IPR050738">
    <property type="entry name" value="Sulfatase"/>
</dbReference>
<comment type="caution">
    <text evidence="9">The sequence shown here is derived from an EMBL/GenBank/DDBJ whole genome shotgun (WGS) entry which is preliminary data.</text>
</comment>
<feature type="domain" description="Sulfatase N-terminal" evidence="8">
    <location>
        <begin position="29"/>
        <end position="357"/>
    </location>
</feature>
<keyword evidence="6" id="KW-0106">Calcium</keyword>
<gene>
    <name evidence="9" type="ORF">P9H32_09060</name>
</gene>
<protein>
    <submittedName>
        <fullName evidence="9">Sulfatase</fullName>
    </submittedName>
</protein>
<sequence length="525" mass="58091">MNKYAVKAAVVIGCAVLSGSLQAEAASQPNIIMIFADDLGWKDLGCTGSAYYETPNLDALAANGIRFTQAYAPAPVCAPSRGAVLSGRTPARNKFTTVYKSKSAPDDRLFEVSKQLGVGNQTLEGKHRHTLGSEAVLISERLQKSGYTTGFIGKWHIGILDGYRPEQRGYDMAAGYYRNIDVEFADHYIKNLTDLVNLPHAKKGDWREDLYAETVCDFIAANKDRPFFLSYHSYLTHGPFVGKKELVGKYEKKVKTDQNNPKYASMVEALDDSVGKIVEQLIRFDLLENTLLIFTSDNGGCGGTSNYPLMGGKGFSYEGGYRVPLLAHWPEKIPPGQVNSTRVTGVDLYPTFLNVAGEQPDPDYALDGMSLMGEMTGGAKLPERPLYFHYPHYSRNSSPHSIVISNGWKLIRYYNDAAGRYCLFNLDEDPQEQKDLSAVFPERVNELDKMIDTYLESADASLPVIADSDEGRDLLKRYKAGTVIGDADNVRDKKAAVVNKAVELKKAMAMRRGAEKRMEAYAAQK</sequence>
<reference evidence="9 10" key="1">
    <citation type="journal article" date="2024" name="Appl. Environ. Microbiol.">
        <title>Pontiella agarivorans sp. nov., a novel marine anaerobic bacterium capable of degrading macroalgal polysaccharides and fixing nitrogen.</title>
        <authorList>
            <person name="Liu N."/>
            <person name="Kivenson V."/>
            <person name="Peng X."/>
            <person name="Cui Z."/>
            <person name="Lankiewicz T.S."/>
            <person name="Gosselin K.M."/>
            <person name="English C.J."/>
            <person name="Blair E.M."/>
            <person name="O'Malley M.A."/>
            <person name="Valentine D.L."/>
        </authorList>
    </citation>
    <scope>NUCLEOTIDE SEQUENCE [LARGE SCALE GENOMIC DNA]</scope>
    <source>
        <strain evidence="9 10">NLcol2</strain>
    </source>
</reference>
<keyword evidence="4 7" id="KW-0732">Signal</keyword>
<dbReference type="Gene3D" id="3.40.720.10">
    <property type="entry name" value="Alkaline Phosphatase, subunit A"/>
    <property type="match status" value="1"/>
</dbReference>
<feature type="chain" id="PRO_5045374090" evidence="7">
    <location>
        <begin position="26"/>
        <end position="525"/>
    </location>
</feature>
<feature type="signal peptide" evidence="7">
    <location>
        <begin position="1"/>
        <end position="25"/>
    </location>
</feature>
<dbReference type="PANTHER" id="PTHR42693:SF42">
    <property type="entry name" value="ARYLSULFATASE G"/>
    <property type="match status" value="1"/>
</dbReference>
<proteinExistence type="inferred from homology"/>
<dbReference type="InterPro" id="IPR000917">
    <property type="entry name" value="Sulfatase_N"/>
</dbReference>
<comment type="similarity">
    <text evidence="2">Belongs to the sulfatase family.</text>
</comment>
<dbReference type="InterPro" id="IPR017850">
    <property type="entry name" value="Alkaline_phosphatase_core_sf"/>
</dbReference>
<evidence type="ECO:0000313" key="10">
    <source>
        <dbReference type="Proteomes" id="UP001290861"/>
    </source>
</evidence>
<evidence type="ECO:0000313" key="9">
    <source>
        <dbReference type="EMBL" id="MDZ8118778.1"/>
    </source>
</evidence>
<accession>A0ABU5MX34</accession>
<organism evidence="9 10">
    <name type="scientific">Pontiella agarivorans</name>
    <dbReference type="NCBI Taxonomy" id="3038953"/>
    <lineage>
        <taxon>Bacteria</taxon>
        <taxon>Pseudomonadati</taxon>
        <taxon>Kiritimatiellota</taxon>
        <taxon>Kiritimatiellia</taxon>
        <taxon>Kiritimatiellales</taxon>
        <taxon>Pontiellaceae</taxon>
        <taxon>Pontiella</taxon>
    </lineage>
</organism>
<dbReference type="RefSeq" id="WP_322608576.1">
    <property type="nucleotide sequence ID" value="NZ_JARVCO010000010.1"/>
</dbReference>
<evidence type="ECO:0000256" key="7">
    <source>
        <dbReference type="SAM" id="SignalP"/>
    </source>
</evidence>
<dbReference type="Pfam" id="PF00884">
    <property type="entry name" value="Sulfatase"/>
    <property type="match status" value="1"/>
</dbReference>
<dbReference type="EMBL" id="JARVCO010000010">
    <property type="protein sequence ID" value="MDZ8118778.1"/>
    <property type="molecule type" value="Genomic_DNA"/>
</dbReference>
<keyword evidence="10" id="KW-1185">Reference proteome</keyword>
<evidence type="ECO:0000256" key="6">
    <source>
        <dbReference type="ARBA" id="ARBA00022837"/>
    </source>
</evidence>
<name>A0ABU5MX34_9BACT</name>
<dbReference type="PROSITE" id="PS00149">
    <property type="entry name" value="SULFATASE_2"/>
    <property type="match status" value="1"/>
</dbReference>
<dbReference type="PANTHER" id="PTHR42693">
    <property type="entry name" value="ARYLSULFATASE FAMILY MEMBER"/>
    <property type="match status" value="1"/>
</dbReference>
<keyword evidence="3" id="KW-0479">Metal-binding</keyword>
<evidence type="ECO:0000259" key="8">
    <source>
        <dbReference type="Pfam" id="PF00884"/>
    </source>
</evidence>
<keyword evidence="5" id="KW-0378">Hydrolase</keyword>
<evidence type="ECO:0000256" key="1">
    <source>
        <dbReference type="ARBA" id="ARBA00001913"/>
    </source>
</evidence>
<dbReference type="Proteomes" id="UP001290861">
    <property type="component" value="Unassembled WGS sequence"/>
</dbReference>
<evidence type="ECO:0000256" key="4">
    <source>
        <dbReference type="ARBA" id="ARBA00022729"/>
    </source>
</evidence>
<comment type="cofactor">
    <cofactor evidence="1">
        <name>Ca(2+)</name>
        <dbReference type="ChEBI" id="CHEBI:29108"/>
    </cofactor>
</comment>
<evidence type="ECO:0000256" key="2">
    <source>
        <dbReference type="ARBA" id="ARBA00008779"/>
    </source>
</evidence>
<dbReference type="SUPFAM" id="SSF53649">
    <property type="entry name" value="Alkaline phosphatase-like"/>
    <property type="match status" value="1"/>
</dbReference>